<keyword evidence="6" id="KW-0998">Cell outer membrane</keyword>
<dbReference type="Proteomes" id="UP000297149">
    <property type="component" value="Chromosome"/>
</dbReference>
<evidence type="ECO:0000256" key="1">
    <source>
        <dbReference type="ARBA" id="ARBA00004370"/>
    </source>
</evidence>
<dbReference type="PANTHER" id="PTHR12815:SF47">
    <property type="entry name" value="TRANSLOCATION AND ASSEMBLY MODULE SUBUNIT TAMA"/>
    <property type="match status" value="1"/>
</dbReference>
<evidence type="ECO:0000256" key="5">
    <source>
        <dbReference type="ARBA" id="ARBA00023136"/>
    </source>
</evidence>
<dbReference type="GO" id="GO:0019867">
    <property type="term" value="C:outer membrane"/>
    <property type="evidence" value="ECO:0007669"/>
    <property type="project" value="InterPro"/>
</dbReference>
<dbReference type="RefSeq" id="WP_136415325.1">
    <property type="nucleotide sequence ID" value="NZ_CP039396.1"/>
</dbReference>
<keyword evidence="4 7" id="KW-0732">Signal</keyword>
<keyword evidence="10" id="KW-1185">Reference proteome</keyword>
<protein>
    <submittedName>
        <fullName evidence="9">Outer membrane protein assembly factor BamA</fullName>
    </submittedName>
</protein>
<proteinExistence type="predicted"/>
<evidence type="ECO:0000256" key="6">
    <source>
        <dbReference type="ARBA" id="ARBA00023237"/>
    </source>
</evidence>
<dbReference type="InterPro" id="IPR023707">
    <property type="entry name" value="OM_assembly_BamA"/>
</dbReference>
<organism evidence="9 10">
    <name type="scientific">Duncaniella dubosii</name>
    <dbReference type="NCBI Taxonomy" id="2518971"/>
    <lineage>
        <taxon>Bacteria</taxon>
        <taxon>Pseudomonadati</taxon>
        <taxon>Bacteroidota</taxon>
        <taxon>Bacteroidia</taxon>
        <taxon>Bacteroidales</taxon>
        <taxon>Muribaculaceae</taxon>
        <taxon>Duncaniella</taxon>
    </lineage>
</organism>
<name>A0A4P7W353_9BACT</name>
<keyword evidence="3" id="KW-0812">Transmembrane</keyword>
<accession>A0A4P7W353</accession>
<dbReference type="Gene3D" id="3.10.20.310">
    <property type="entry name" value="membrane protein fhac"/>
    <property type="match status" value="5"/>
</dbReference>
<feature type="signal peptide" evidence="7">
    <location>
        <begin position="1"/>
        <end position="23"/>
    </location>
</feature>
<evidence type="ECO:0000259" key="8">
    <source>
        <dbReference type="PROSITE" id="PS51779"/>
    </source>
</evidence>
<reference evidence="10" key="1">
    <citation type="submission" date="2019-02" db="EMBL/GenBank/DDBJ databases">
        <title>Isolation and identification of novel species under the genus Muribaculum.</title>
        <authorList>
            <person name="Miyake S."/>
            <person name="Ding Y."/>
            <person name="Low A."/>
            <person name="Soh M."/>
            <person name="Seedorf H."/>
        </authorList>
    </citation>
    <scope>NUCLEOTIDE SEQUENCE [LARGE SCALE GENOMIC DNA]</scope>
    <source>
        <strain evidence="10">H5</strain>
    </source>
</reference>
<dbReference type="EMBL" id="CP039396">
    <property type="protein sequence ID" value="QCD42262.1"/>
    <property type="molecule type" value="Genomic_DNA"/>
</dbReference>
<dbReference type="PROSITE" id="PS51779">
    <property type="entry name" value="POTRA"/>
    <property type="match status" value="2"/>
</dbReference>
<gene>
    <name evidence="9" type="ORF">E7747_08205</name>
</gene>
<evidence type="ECO:0000256" key="4">
    <source>
        <dbReference type="ARBA" id="ARBA00022729"/>
    </source>
</evidence>
<feature type="domain" description="POTRA" evidence="8">
    <location>
        <begin position="376"/>
        <end position="451"/>
    </location>
</feature>
<keyword evidence="5" id="KW-0472">Membrane</keyword>
<dbReference type="GO" id="GO:0071709">
    <property type="term" value="P:membrane assembly"/>
    <property type="evidence" value="ECO:0007669"/>
    <property type="project" value="InterPro"/>
</dbReference>
<dbReference type="InterPro" id="IPR010827">
    <property type="entry name" value="BamA/TamA_POTRA"/>
</dbReference>
<comment type="subcellular location">
    <subcellularLocation>
        <location evidence="1">Membrane</location>
    </subcellularLocation>
</comment>
<evidence type="ECO:0000313" key="9">
    <source>
        <dbReference type="EMBL" id="QCD42262.1"/>
    </source>
</evidence>
<evidence type="ECO:0000256" key="3">
    <source>
        <dbReference type="ARBA" id="ARBA00022692"/>
    </source>
</evidence>
<feature type="chain" id="PRO_5020483235" evidence="7">
    <location>
        <begin position="24"/>
        <end position="887"/>
    </location>
</feature>
<dbReference type="AlphaFoldDB" id="A0A4P7W353"/>
<evidence type="ECO:0000313" key="10">
    <source>
        <dbReference type="Proteomes" id="UP000297149"/>
    </source>
</evidence>
<keyword evidence="2" id="KW-1134">Transmembrane beta strand</keyword>
<dbReference type="Pfam" id="PF07244">
    <property type="entry name" value="POTRA"/>
    <property type="match status" value="4"/>
</dbReference>
<evidence type="ECO:0000256" key="7">
    <source>
        <dbReference type="SAM" id="SignalP"/>
    </source>
</evidence>
<feature type="domain" description="POTRA" evidence="8">
    <location>
        <begin position="201"/>
        <end position="289"/>
    </location>
</feature>
<dbReference type="PIRSF" id="PIRSF006076">
    <property type="entry name" value="OM_assembly_OMP85"/>
    <property type="match status" value="1"/>
</dbReference>
<dbReference type="PANTHER" id="PTHR12815">
    <property type="entry name" value="SORTING AND ASSEMBLY MACHINERY SAMM50 PROTEIN FAMILY MEMBER"/>
    <property type="match status" value="1"/>
</dbReference>
<dbReference type="InterPro" id="IPR039910">
    <property type="entry name" value="D15-like"/>
</dbReference>
<dbReference type="KEGG" id="ddb:E7747_08205"/>
<sequence length="887" mass="101643">MRFKFITFLLLLSSISISFGVSAQATTDTIYNPTIHFTGLPKTYEIADIQVKGADNYEDYIVVGYTGLKIGDLITIPGPDITDATKRLWRQGLFSKIQITVDKVIGNKAYLTLNLRQQPRIGSITYHGVKKGEQQDLDEALQLRKGNQITQNIVNRAEQIISKYYGNKGFGNATVKINLTDDLSHPNEVLVDINVNKNDKVKVHKIYIDGNEVMSDNQLQRVMKKTNEKGKILNLFRQKKFVESDYEDDLERIIQKYNEKGYRDAAILSDSVVPFDEKTVDVYITLDEGKKYYINDILWVGNTIYSTDLLSNVLGMEKGDVYNQKLLKKRTSEDDDAIANYYMNNGYLFFDLTPIEKNVNGDSIDLEMRITEGPQARINNVIINGNDRLYEKVIRRELYVKPGELFNKEDLMRSAREIAQTGHFDPENMDIRPEPNQEDGTVDILFNLESKSNDQFEFSMGWGQTGIIGKVAIKFTNFSIKNLFYPNSYKGLVPQGDGQQLTISAQTNARYYQAYSISFLDPWFGGKRPNSLSVSAYYSRQTGVNSSYYNRSYMNSYMYPYSGLYNSGYGYNDYYQNSYENAYDPNKFLQMLGVSVGFGKRLNWPDNYFTFQAELGYNWYFLKNWEYLFDMQNGTSNSLTLGLTLARNSTDNPLYTRRGSNFSLNLQFTPPASLFGKKNWKQLSEIAKSTNTDTYTTAQIENARKELYRWIEYWKLRFKSRTYTPLTNPDGKYTLVFMTRADVGLLGSYNKNLKSPFETFYVGGDGMSGSYTYAQETIALRGYDNGQLTPYYRGGGYAYTRFGMELHFPFMLQPTTTIYGLTFIEGGNAWNSVKNFSPFDLKRSAGAGIRIYLPMIGMMGIDWAYGFDRVYGTKGGSHFHFILGQEF</sequence>
<evidence type="ECO:0000256" key="2">
    <source>
        <dbReference type="ARBA" id="ARBA00022452"/>
    </source>
</evidence>
<dbReference type="InterPro" id="IPR034746">
    <property type="entry name" value="POTRA"/>
</dbReference>
<dbReference type="Gene3D" id="2.40.160.50">
    <property type="entry name" value="membrane protein fhac: a member of the omp85/tpsb transporter family"/>
    <property type="match status" value="1"/>
</dbReference>